<sequence length="523" mass="60109">MDLPSYPCAKLKLDQFFLQWLSEHQDLVNNLLEDAQAGKPLRGPATAMGGPSPLSPATQHAIFAMTPPLSPSKPRSPRSPLSPARKSSTSSSLKRPPLSQLPQFYFPNGATAPDSARLEFQGRVDHHFNAHPIGLGMEEFVGMAFDAGDLPRMIGRCMFRRLAGEAGTHVPKDAFTKWWAAHNMLSAPPIKRVYEVLRKEGQEYLTYEDFSPLMDMVLKYHPGLEFLAETAEFQKKYAETVVFRIFYALNKAGSGQLTLRELRRGDLLEALEALDSEDDINKVLKYFSYEHFYVIYCKFWELDSDHDFLIDRSDLAHYSQCALSFNIIDRVFEQVPRKFASRVPGKMSYEDFVWFILSEEDKTTDTALEYWFKCVDLDSDGVIRPREMWTFYEEQLKRLEGLSAEPVLFPDVVCQLHDMLQPAQEGEYTLRDLKRTKPQSALLFNALFNLHKFLSYENRDPFAMRAEQGEFAGLTEWDKFAKVEYYRLASEDDHEDVTMEAEEQWQDAPMLDSMDRRPAGGKD</sequence>
<dbReference type="Pfam" id="PF13499">
    <property type="entry name" value="EF-hand_7"/>
    <property type="match status" value="1"/>
</dbReference>
<dbReference type="InterPro" id="IPR011992">
    <property type="entry name" value="EF-hand-dom_pair"/>
</dbReference>
<evidence type="ECO:0000256" key="2">
    <source>
        <dbReference type="ARBA" id="ARBA00022837"/>
    </source>
</evidence>
<dbReference type="PROSITE" id="PS50222">
    <property type="entry name" value="EF_HAND_2"/>
    <property type="match status" value="1"/>
</dbReference>
<feature type="compositionally biased region" description="Acidic residues" evidence="3">
    <location>
        <begin position="494"/>
        <end position="505"/>
    </location>
</feature>
<dbReference type="GO" id="GO:0005509">
    <property type="term" value="F:calcium ion binding"/>
    <property type="evidence" value="ECO:0007669"/>
    <property type="project" value="InterPro"/>
</dbReference>
<dbReference type="AlphaFoldDB" id="A0A7S0S199"/>
<dbReference type="InterPro" id="IPR041534">
    <property type="entry name" value="EF-hand_13"/>
</dbReference>
<feature type="domain" description="EF-hand" evidence="4">
    <location>
        <begin position="363"/>
        <end position="398"/>
    </location>
</feature>
<evidence type="ECO:0000256" key="1">
    <source>
        <dbReference type="ARBA" id="ARBA00022723"/>
    </source>
</evidence>
<evidence type="ECO:0000256" key="3">
    <source>
        <dbReference type="SAM" id="MobiDB-lite"/>
    </source>
</evidence>
<evidence type="ECO:0000313" key="5">
    <source>
        <dbReference type="EMBL" id="CAD8692857.1"/>
    </source>
</evidence>
<dbReference type="Gene3D" id="1.10.238.220">
    <property type="match status" value="1"/>
</dbReference>
<feature type="region of interest" description="Disordered" evidence="3">
    <location>
        <begin position="65"/>
        <end position="106"/>
    </location>
</feature>
<feature type="region of interest" description="Disordered" evidence="3">
    <location>
        <begin position="494"/>
        <end position="523"/>
    </location>
</feature>
<dbReference type="SUPFAM" id="SSF47473">
    <property type="entry name" value="EF-hand"/>
    <property type="match status" value="2"/>
</dbReference>
<dbReference type="InterPro" id="IPR002048">
    <property type="entry name" value="EF_hand_dom"/>
</dbReference>
<organism evidence="5">
    <name type="scientific">Chlamydomonas leiostraca</name>
    <dbReference type="NCBI Taxonomy" id="1034604"/>
    <lineage>
        <taxon>Eukaryota</taxon>
        <taxon>Viridiplantae</taxon>
        <taxon>Chlorophyta</taxon>
        <taxon>core chlorophytes</taxon>
        <taxon>Chlorophyceae</taxon>
        <taxon>CS clade</taxon>
        <taxon>Chlamydomonadales</taxon>
        <taxon>Chlamydomonadaceae</taxon>
        <taxon>Chlamydomonas</taxon>
    </lineage>
</organism>
<dbReference type="FunFam" id="1.10.238.220:FF:000003">
    <property type="entry name" value="Phosphoprotein phosphatase 2A regulatory subunit"/>
    <property type="match status" value="1"/>
</dbReference>
<dbReference type="Pfam" id="PF17958">
    <property type="entry name" value="EF-hand_13"/>
    <property type="match status" value="1"/>
</dbReference>
<dbReference type="GO" id="GO:0019888">
    <property type="term" value="F:protein phosphatase regulator activity"/>
    <property type="evidence" value="ECO:0007669"/>
    <property type="project" value="TreeGrafter"/>
</dbReference>
<evidence type="ECO:0000259" key="4">
    <source>
        <dbReference type="PROSITE" id="PS50222"/>
    </source>
</evidence>
<dbReference type="CDD" id="cd21504">
    <property type="entry name" value="PPP2R3A_B-like"/>
    <property type="match status" value="1"/>
</dbReference>
<keyword evidence="2" id="KW-0106">Calcium</keyword>
<dbReference type="Gene3D" id="1.10.238.230">
    <property type="match status" value="1"/>
</dbReference>
<dbReference type="Gene3D" id="1.10.238.10">
    <property type="entry name" value="EF-hand"/>
    <property type="match status" value="1"/>
</dbReference>
<name>A0A7S0S199_9CHLO</name>
<protein>
    <recommendedName>
        <fullName evidence="4">EF-hand domain-containing protein</fullName>
    </recommendedName>
</protein>
<dbReference type="PANTHER" id="PTHR14095:SF0">
    <property type="entry name" value="MIP22305P"/>
    <property type="match status" value="1"/>
</dbReference>
<feature type="compositionally biased region" description="Low complexity" evidence="3">
    <location>
        <begin position="78"/>
        <end position="88"/>
    </location>
</feature>
<dbReference type="FunFam" id="1.10.238.10:FF:000025">
    <property type="entry name" value="serine/threonine-protein phosphatase 2A regulatory subunit B'' subunit alpha"/>
    <property type="match status" value="1"/>
</dbReference>
<keyword evidence="1" id="KW-0479">Metal-binding</keyword>
<reference evidence="5" key="1">
    <citation type="submission" date="2021-01" db="EMBL/GenBank/DDBJ databases">
        <authorList>
            <person name="Corre E."/>
            <person name="Pelletier E."/>
            <person name="Niang G."/>
            <person name="Scheremetjew M."/>
            <person name="Finn R."/>
            <person name="Kale V."/>
            <person name="Holt S."/>
            <person name="Cochrane G."/>
            <person name="Meng A."/>
            <person name="Brown T."/>
            <person name="Cohen L."/>
        </authorList>
    </citation>
    <scope>NUCLEOTIDE SEQUENCE</scope>
    <source>
        <strain evidence="5">SAG 11-49</strain>
    </source>
</reference>
<feature type="compositionally biased region" description="Basic and acidic residues" evidence="3">
    <location>
        <begin position="513"/>
        <end position="523"/>
    </location>
</feature>
<gene>
    <name evidence="5" type="ORF">CLEI1391_LOCUS17040</name>
</gene>
<dbReference type="EMBL" id="HBFB01030482">
    <property type="protein sequence ID" value="CAD8692857.1"/>
    <property type="molecule type" value="Transcribed_RNA"/>
</dbReference>
<accession>A0A7S0S199</accession>
<dbReference type="PANTHER" id="PTHR14095">
    <property type="entry name" value="PHOSPHATASE 2A REGULATORY SUBUNIT-RELATED"/>
    <property type="match status" value="1"/>
</dbReference>
<proteinExistence type="predicted"/>
<dbReference type="GO" id="GO:0000159">
    <property type="term" value="C:protein phosphatase type 2A complex"/>
    <property type="evidence" value="ECO:0007669"/>
    <property type="project" value="TreeGrafter"/>
</dbReference>